<feature type="domain" description="GGDEF" evidence="5">
    <location>
        <begin position="391"/>
        <end position="522"/>
    </location>
</feature>
<dbReference type="OrthoDB" id="9812260at2"/>
<dbReference type="Pfam" id="PF00990">
    <property type="entry name" value="GGDEF"/>
    <property type="match status" value="1"/>
</dbReference>
<dbReference type="AlphaFoldDB" id="A0A0J8GY77"/>
<dbReference type="EMBL" id="LAZL01000010">
    <property type="protein sequence ID" value="KMT65683.1"/>
    <property type="molecule type" value="Genomic_DNA"/>
</dbReference>
<accession>A0A0J8GY77</accession>
<dbReference type="SUPFAM" id="SSF55073">
    <property type="entry name" value="Nucleotide cyclase"/>
    <property type="match status" value="1"/>
</dbReference>
<dbReference type="FunFam" id="3.30.70.270:FF:000001">
    <property type="entry name" value="Diguanylate cyclase domain protein"/>
    <property type="match status" value="1"/>
</dbReference>
<sequence length="522" mass="59036">MSDEQLDLLKKKLVVSVKSRQKLERTYEQQFSTLTDFILRLSNVCKGIDIELDNKLGKLRTFLSKNTDIDKLSPLINELTELLKQHETRITLNLKQAQTALLGAGKKLQKVKGLPDNLRRELRSTLKGVEVPQDSIIHLLPSLEKLVDFYQEVLALKAELESNNTASNDSAGLDTDNLQKEVAAELLNILSNIAFSGNSAEKIDVIRNTLAQPVQAQTLVDSCVEIIRLVIESITEERQSAQNFLFSLNDALSSVHTAVSTSISGSKEISSSKQKINDKLKQELAGMSKEVAKATSLDGLKKEINRSIGDIVSALNQKEELEAEEHQLLIDSLSEMEVRLKDLEVEAEEYKKKLSEQRFKSLQDALTKLPNRASLDERMELEYRRWMRYNHDLCLAVADIDHFKKINDSLGHSVGDRVLQIVAQSLQKTLRETDYIARYGGEEFVLIFPESNLKSIEKRLNTIRQHIESIPFKFKHSDLKVTISMGVTQFKAIDQPQSAFDRADQALYEAKHAGRNKVIVKR</sequence>
<dbReference type="EC" id="2.7.7.65" evidence="2"/>
<keyword evidence="4" id="KW-0175">Coiled coil</keyword>
<proteinExistence type="predicted"/>
<evidence type="ECO:0000256" key="2">
    <source>
        <dbReference type="ARBA" id="ARBA00012528"/>
    </source>
</evidence>
<reference evidence="6 7" key="1">
    <citation type="submission" date="2015-04" db="EMBL/GenBank/DDBJ databases">
        <title>Draft Genome Sequence of the Novel Agar-Digesting Marine Bacterium Q1.</title>
        <authorList>
            <person name="Li Y."/>
            <person name="Li D."/>
            <person name="Chen G."/>
            <person name="Du Z."/>
        </authorList>
    </citation>
    <scope>NUCLEOTIDE SEQUENCE [LARGE SCALE GENOMIC DNA]</scope>
    <source>
        <strain evidence="6 7">Q1</strain>
    </source>
</reference>
<dbReference type="InterPro" id="IPR029787">
    <property type="entry name" value="Nucleotide_cyclase"/>
</dbReference>
<comment type="cofactor">
    <cofactor evidence="1">
        <name>Mg(2+)</name>
        <dbReference type="ChEBI" id="CHEBI:18420"/>
    </cofactor>
</comment>
<dbReference type="InterPro" id="IPR043128">
    <property type="entry name" value="Rev_trsase/Diguanyl_cyclase"/>
</dbReference>
<dbReference type="CDD" id="cd01949">
    <property type="entry name" value="GGDEF"/>
    <property type="match status" value="1"/>
</dbReference>
<dbReference type="GO" id="GO:0043709">
    <property type="term" value="P:cell adhesion involved in single-species biofilm formation"/>
    <property type="evidence" value="ECO:0007669"/>
    <property type="project" value="TreeGrafter"/>
</dbReference>
<dbReference type="InterPro" id="IPR000160">
    <property type="entry name" value="GGDEF_dom"/>
</dbReference>
<feature type="coiled-coil region" evidence="4">
    <location>
        <begin position="277"/>
        <end position="360"/>
    </location>
</feature>
<dbReference type="PANTHER" id="PTHR45138:SF9">
    <property type="entry name" value="DIGUANYLATE CYCLASE DGCM-RELATED"/>
    <property type="match status" value="1"/>
</dbReference>
<evidence type="ECO:0000259" key="5">
    <source>
        <dbReference type="PROSITE" id="PS50887"/>
    </source>
</evidence>
<dbReference type="Proteomes" id="UP000037600">
    <property type="component" value="Unassembled WGS sequence"/>
</dbReference>
<dbReference type="RefSeq" id="WP_048691535.1">
    <property type="nucleotide sequence ID" value="NZ_KQ130487.1"/>
</dbReference>
<comment type="catalytic activity">
    <reaction evidence="3">
        <text>2 GTP = 3',3'-c-di-GMP + 2 diphosphate</text>
        <dbReference type="Rhea" id="RHEA:24898"/>
        <dbReference type="ChEBI" id="CHEBI:33019"/>
        <dbReference type="ChEBI" id="CHEBI:37565"/>
        <dbReference type="ChEBI" id="CHEBI:58805"/>
        <dbReference type="EC" id="2.7.7.65"/>
    </reaction>
</comment>
<dbReference type="SMART" id="SM00267">
    <property type="entry name" value="GGDEF"/>
    <property type="match status" value="1"/>
</dbReference>
<gene>
    <name evidence="6" type="ORF">XM47_08295</name>
</gene>
<evidence type="ECO:0000313" key="7">
    <source>
        <dbReference type="Proteomes" id="UP000037600"/>
    </source>
</evidence>
<dbReference type="InterPro" id="IPR050469">
    <property type="entry name" value="Diguanylate_Cyclase"/>
</dbReference>
<dbReference type="NCBIfam" id="TIGR00254">
    <property type="entry name" value="GGDEF"/>
    <property type="match status" value="1"/>
</dbReference>
<organism evidence="6 7">
    <name type="scientific">Catenovulum maritimum</name>
    <dbReference type="NCBI Taxonomy" id="1513271"/>
    <lineage>
        <taxon>Bacteria</taxon>
        <taxon>Pseudomonadati</taxon>
        <taxon>Pseudomonadota</taxon>
        <taxon>Gammaproteobacteria</taxon>
        <taxon>Alteromonadales</taxon>
        <taxon>Alteromonadaceae</taxon>
        <taxon>Catenovulum</taxon>
    </lineage>
</organism>
<dbReference type="STRING" id="1513271.XM47_08295"/>
<comment type="caution">
    <text evidence="6">The sequence shown here is derived from an EMBL/GenBank/DDBJ whole genome shotgun (WGS) entry which is preliminary data.</text>
</comment>
<evidence type="ECO:0000313" key="6">
    <source>
        <dbReference type="EMBL" id="KMT65683.1"/>
    </source>
</evidence>
<dbReference type="Gene3D" id="3.30.70.270">
    <property type="match status" value="1"/>
</dbReference>
<dbReference type="InterPro" id="IPR048516">
    <property type="entry name" value="DGCcoil"/>
</dbReference>
<protein>
    <recommendedName>
        <fullName evidence="2">diguanylate cyclase</fullName>
        <ecNumber evidence="2">2.7.7.65</ecNumber>
    </recommendedName>
</protein>
<dbReference type="GO" id="GO:0052621">
    <property type="term" value="F:diguanylate cyclase activity"/>
    <property type="evidence" value="ECO:0007669"/>
    <property type="project" value="UniProtKB-EC"/>
</dbReference>
<dbReference type="GO" id="GO:0005886">
    <property type="term" value="C:plasma membrane"/>
    <property type="evidence" value="ECO:0007669"/>
    <property type="project" value="TreeGrafter"/>
</dbReference>
<evidence type="ECO:0000256" key="3">
    <source>
        <dbReference type="ARBA" id="ARBA00034247"/>
    </source>
</evidence>
<dbReference type="GO" id="GO:1902201">
    <property type="term" value="P:negative regulation of bacterial-type flagellum-dependent cell motility"/>
    <property type="evidence" value="ECO:0007669"/>
    <property type="project" value="TreeGrafter"/>
</dbReference>
<name>A0A0J8GY77_9ALTE</name>
<evidence type="ECO:0000256" key="1">
    <source>
        <dbReference type="ARBA" id="ARBA00001946"/>
    </source>
</evidence>
<dbReference type="Pfam" id="PF20975">
    <property type="entry name" value="DGCcoil"/>
    <property type="match status" value="1"/>
</dbReference>
<evidence type="ECO:0000256" key="4">
    <source>
        <dbReference type="SAM" id="Coils"/>
    </source>
</evidence>
<dbReference type="PANTHER" id="PTHR45138">
    <property type="entry name" value="REGULATORY COMPONENTS OF SENSORY TRANSDUCTION SYSTEM"/>
    <property type="match status" value="1"/>
</dbReference>
<keyword evidence="7" id="KW-1185">Reference proteome</keyword>
<dbReference type="PROSITE" id="PS50887">
    <property type="entry name" value="GGDEF"/>
    <property type="match status" value="1"/>
</dbReference>